<feature type="region of interest" description="Disordered" evidence="1">
    <location>
        <begin position="269"/>
        <end position="307"/>
    </location>
</feature>
<feature type="region of interest" description="Disordered" evidence="1">
    <location>
        <begin position="336"/>
        <end position="381"/>
    </location>
</feature>
<reference evidence="2 3" key="1">
    <citation type="submission" date="2014-04" db="EMBL/GenBank/DDBJ databases">
        <authorList>
            <consortium name="DOE Joint Genome Institute"/>
            <person name="Kuo A."/>
            <person name="Kohler A."/>
            <person name="Costa M.D."/>
            <person name="Nagy L.G."/>
            <person name="Floudas D."/>
            <person name="Copeland A."/>
            <person name="Barry K.W."/>
            <person name="Cichocki N."/>
            <person name="Veneault-Fourrey C."/>
            <person name="LaButti K."/>
            <person name="Lindquist E.A."/>
            <person name="Lipzen A."/>
            <person name="Lundell T."/>
            <person name="Morin E."/>
            <person name="Murat C."/>
            <person name="Sun H."/>
            <person name="Tunlid A."/>
            <person name="Henrissat B."/>
            <person name="Grigoriev I.V."/>
            <person name="Hibbett D.S."/>
            <person name="Martin F."/>
            <person name="Nordberg H.P."/>
            <person name="Cantor M.N."/>
            <person name="Hua S.X."/>
        </authorList>
    </citation>
    <scope>NUCLEOTIDE SEQUENCE [LARGE SCALE GENOMIC DNA]</scope>
    <source>
        <strain evidence="2 3">441</strain>
    </source>
</reference>
<protein>
    <submittedName>
        <fullName evidence="2">Unplaced genomic scaffold scaffold_81, whole genome shotgun sequence</fullName>
    </submittedName>
</protein>
<dbReference type="HOGENOM" id="CLU_725859_0_0_1"/>
<gene>
    <name evidence="2" type="ORF">PISMIDRAFT_13008</name>
</gene>
<evidence type="ECO:0000313" key="3">
    <source>
        <dbReference type="Proteomes" id="UP000054018"/>
    </source>
</evidence>
<feature type="region of interest" description="Disordered" evidence="1">
    <location>
        <begin position="150"/>
        <end position="180"/>
    </location>
</feature>
<name>A0A0C9Z2H3_9AGAM</name>
<feature type="compositionally biased region" description="Acidic residues" evidence="1">
    <location>
        <begin position="224"/>
        <end position="233"/>
    </location>
</feature>
<dbReference type="EMBL" id="KN833765">
    <property type="protein sequence ID" value="KIK20414.1"/>
    <property type="molecule type" value="Genomic_DNA"/>
</dbReference>
<keyword evidence="3" id="KW-1185">Reference proteome</keyword>
<evidence type="ECO:0000313" key="2">
    <source>
        <dbReference type="EMBL" id="KIK20414.1"/>
    </source>
</evidence>
<organism evidence="2 3">
    <name type="scientific">Pisolithus microcarpus 441</name>
    <dbReference type="NCBI Taxonomy" id="765257"/>
    <lineage>
        <taxon>Eukaryota</taxon>
        <taxon>Fungi</taxon>
        <taxon>Dikarya</taxon>
        <taxon>Basidiomycota</taxon>
        <taxon>Agaricomycotina</taxon>
        <taxon>Agaricomycetes</taxon>
        <taxon>Agaricomycetidae</taxon>
        <taxon>Boletales</taxon>
        <taxon>Sclerodermatineae</taxon>
        <taxon>Pisolithaceae</taxon>
        <taxon>Pisolithus</taxon>
    </lineage>
</organism>
<dbReference type="Proteomes" id="UP000054018">
    <property type="component" value="Unassembled WGS sequence"/>
</dbReference>
<reference evidence="3" key="2">
    <citation type="submission" date="2015-01" db="EMBL/GenBank/DDBJ databases">
        <title>Evolutionary Origins and Diversification of the Mycorrhizal Mutualists.</title>
        <authorList>
            <consortium name="DOE Joint Genome Institute"/>
            <consortium name="Mycorrhizal Genomics Consortium"/>
            <person name="Kohler A."/>
            <person name="Kuo A."/>
            <person name="Nagy L.G."/>
            <person name="Floudas D."/>
            <person name="Copeland A."/>
            <person name="Barry K.W."/>
            <person name="Cichocki N."/>
            <person name="Veneault-Fourrey C."/>
            <person name="LaButti K."/>
            <person name="Lindquist E.A."/>
            <person name="Lipzen A."/>
            <person name="Lundell T."/>
            <person name="Morin E."/>
            <person name="Murat C."/>
            <person name="Riley R."/>
            <person name="Ohm R."/>
            <person name="Sun H."/>
            <person name="Tunlid A."/>
            <person name="Henrissat B."/>
            <person name="Grigoriev I.V."/>
            <person name="Hibbett D.S."/>
            <person name="Martin F."/>
        </authorList>
    </citation>
    <scope>NUCLEOTIDE SEQUENCE [LARGE SCALE GENOMIC DNA]</scope>
    <source>
        <strain evidence="3">441</strain>
    </source>
</reference>
<dbReference type="AlphaFoldDB" id="A0A0C9Z2H3"/>
<sequence>MEEGMVEEAPLWKKPVDHPAFRLQQKLLHMQEADGVEPGKSQIDLYQRALTTFMEDELTEEELEAAHVIVEKWNGPKGPTLEVKVCFAQEMWRYCGMQFAFFTGWKNENGIIQACSMDLNNEIYDRNPFNGIHTLDGSWQDYVGAAFKEQGEPKDDAEQGEEWPTKKAKKVDPETSSGARVLDHTLHAASDWSMDYTDAGTDPKTDAKQNVETDANTTGKPDVETDVETDAETGNETTTCSPHLLRGMIPVASSSNHCRSKTPMLRHTFTKQESGDDENSGCGDGENDVPAQHKRTPAKRSRVKPRVVHTTGKLRDMSEYNDGGIDVVPLVDQGTAPPCTPRVQHTAGKLKPALKHADHSNNHSKNPAKDLEDSTWKSPRI</sequence>
<proteinExistence type="predicted"/>
<feature type="compositionally biased region" description="Basic and acidic residues" evidence="1">
    <location>
        <begin position="201"/>
        <end position="211"/>
    </location>
</feature>
<accession>A0A0C9Z2H3</accession>
<feature type="compositionally biased region" description="Basic residues" evidence="1">
    <location>
        <begin position="292"/>
        <end position="307"/>
    </location>
</feature>
<feature type="region of interest" description="Disordered" evidence="1">
    <location>
        <begin position="194"/>
        <end position="242"/>
    </location>
</feature>
<feature type="compositionally biased region" description="Basic and acidic residues" evidence="1">
    <location>
        <begin position="355"/>
        <end position="375"/>
    </location>
</feature>
<evidence type="ECO:0000256" key="1">
    <source>
        <dbReference type="SAM" id="MobiDB-lite"/>
    </source>
</evidence>